<keyword evidence="4" id="KW-0732">Signal</keyword>
<organism evidence="9 10">
    <name type="scientific">Mycobacterium pseudoshottsii</name>
    <dbReference type="NCBI Taxonomy" id="265949"/>
    <lineage>
        <taxon>Bacteria</taxon>
        <taxon>Bacillati</taxon>
        <taxon>Actinomycetota</taxon>
        <taxon>Actinomycetes</taxon>
        <taxon>Mycobacteriales</taxon>
        <taxon>Mycobacteriaceae</taxon>
        <taxon>Mycobacterium</taxon>
        <taxon>Mycobacterium ulcerans group</taxon>
    </lineage>
</organism>
<evidence type="ECO:0000256" key="4">
    <source>
        <dbReference type="ARBA" id="ARBA00022729"/>
    </source>
</evidence>
<gene>
    <name evidence="9" type="primary">lprF</name>
    <name evidence="9" type="ORF">NJB1907Z4_C21790</name>
</gene>
<evidence type="ECO:0000313" key="10">
    <source>
        <dbReference type="Proteomes" id="UP001058626"/>
    </source>
</evidence>
<dbReference type="GO" id="GO:0030313">
    <property type="term" value="C:cell envelope"/>
    <property type="evidence" value="ECO:0007669"/>
    <property type="project" value="UniProtKB-SubCell"/>
</dbReference>
<protein>
    <submittedName>
        <fullName evidence="9">Diacylated glycolipid transporter LprF</fullName>
    </submittedName>
</protein>
<keyword evidence="7" id="KW-0449">Lipoprotein</keyword>
<keyword evidence="10" id="KW-1185">Reference proteome</keyword>
<dbReference type="Gene3D" id="2.50.20.20">
    <property type="match status" value="1"/>
</dbReference>
<evidence type="ECO:0000256" key="2">
    <source>
        <dbReference type="ARBA" id="ARBA00009194"/>
    </source>
</evidence>
<dbReference type="InterPro" id="IPR009830">
    <property type="entry name" value="LppX/LprAFG"/>
</dbReference>
<accession>A0A9N7QM24</accession>
<evidence type="ECO:0000256" key="1">
    <source>
        <dbReference type="ARBA" id="ARBA00004196"/>
    </source>
</evidence>
<name>A0A9N7QM24_9MYCO</name>
<proteinExistence type="inferred from homology"/>
<evidence type="ECO:0000313" key="9">
    <source>
        <dbReference type="EMBL" id="BDN81964.1"/>
    </source>
</evidence>
<evidence type="ECO:0000256" key="8">
    <source>
        <dbReference type="SAM" id="MobiDB-lite"/>
    </source>
</evidence>
<evidence type="ECO:0000256" key="6">
    <source>
        <dbReference type="ARBA" id="ARBA00023139"/>
    </source>
</evidence>
<dbReference type="Proteomes" id="UP001058626">
    <property type="component" value="Chromosome"/>
</dbReference>
<reference evidence="9" key="1">
    <citation type="submission" date="2022-06" db="EMBL/GenBank/DDBJ databases">
        <title>Complete genome sequence of Mycobacterium pseudoshottsii NJB1907-Z4.</title>
        <authorList>
            <person name="Komine T."/>
            <person name="Fukano H."/>
            <person name="Wada S."/>
        </authorList>
    </citation>
    <scope>NUCLEOTIDE SEQUENCE</scope>
    <source>
        <strain evidence="9">NJB1907-Z4</strain>
    </source>
</reference>
<keyword evidence="3" id="KW-1003">Cell membrane</keyword>
<keyword evidence="6" id="KW-0564">Palmitate</keyword>
<feature type="region of interest" description="Disordered" evidence="8">
    <location>
        <begin position="101"/>
        <end position="135"/>
    </location>
</feature>
<dbReference type="AlphaFoldDB" id="A0A9N7QM24"/>
<sequence length="346" mass="35890">MTAVLLLVNQGAGCSHQDPPPWTGPNWLALSMCYDEGSDPLLITTGRITQQRLAMNGLISQARTSHRLLSRPCRRFSTPTSVAILFATALVATVMTGCGHKSTTATSQTPGASGTSATTATSGATGAPSPQAQQILQDSSKATKGLHSVHVAVNVTDLPKLPFESVNADVTNQPQGNGQAVGNAKVRMQPDAPAVATDFLVTNKIMYTKNGETYTSVGPAQRIYDPGIILDKDRGLGAVIAQVQNPKIEGNETVDGMATVKVSGTIDGAVIDPIVPQLGKDGRTMPITLLIVDTSAQAPASSTAESPAPEPPAANLVRMVVDKGQGNVEITLSNWGVPVTIPNPTG</sequence>
<comment type="subcellular location">
    <subcellularLocation>
        <location evidence="1">Cell envelope</location>
    </subcellularLocation>
</comment>
<evidence type="ECO:0000256" key="7">
    <source>
        <dbReference type="ARBA" id="ARBA00023288"/>
    </source>
</evidence>
<dbReference type="SUPFAM" id="SSF89392">
    <property type="entry name" value="Prokaryotic lipoproteins and lipoprotein localization factors"/>
    <property type="match status" value="1"/>
</dbReference>
<evidence type="ECO:0000256" key="3">
    <source>
        <dbReference type="ARBA" id="ARBA00022475"/>
    </source>
</evidence>
<dbReference type="CDD" id="cd16334">
    <property type="entry name" value="LppX-like"/>
    <property type="match status" value="1"/>
</dbReference>
<dbReference type="EMBL" id="AP026367">
    <property type="protein sequence ID" value="BDN81964.1"/>
    <property type="molecule type" value="Genomic_DNA"/>
</dbReference>
<comment type="similarity">
    <text evidence="2">Belongs to the LppX/LprAFG lipoprotein family.</text>
</comment>
<feature type="compositionally biased region" description="Low complexity" evidence="8">
    <location>
        <begin position="102"/>
        <end position="130"/>
    </location>
</feature>
<dbReference type="InterPro" id="IPR029046">
    <property type="entry name" value="LolA/LolB/LppX"/>
</dbReference>
<dbReference type="Pfam" id="PF07161">
    <property type="entry name" value="LppX_LprAFG"/>
    <property type="match status" value="1"/>
</dbReference>
<evidence type="ECO:0000256" key="5">
    <source>
        <dbReference type="ARBA" id="ARBA00023136"/>
    </source>
</evidence>
<keyword evidence="5" id="KW-0472">Membrane</keyword>